<name>A0ABC8U5B0_9AQUA</name>
<gene>
    <name evidence="2" type="ORF">ILEXP_LOCUS45286</name>
</gene>
<sequence length="64" mass="6960">PEMIPLAGWDSGRFIRHFGDPLVAPFGAGQSPNVSSGCVLDIPWEIIFWCWAVAGLFLLGSSRN</sequence>
<evidence type="ECO:0000256" key="1">
    <source>
        <dbReference type="SAM" id="Phobius"/>
    </source>
</evidence>
<organism evidence="2 3">
    <name type="scientific">Ilex paraguariensis</name>
    <name type="common">yerba mate</name>
    <dbReference type="NCBI Taxonomy" id="185542"/>
    <lineage>
        <taxon>Eukaryota</taxon>
        <taxon>Viridiplantae</taxon>
        <taxon>Streptophyta</taxon>
        <taxon>Embryophyta</taxon>
        <taxon>Tracheophyta</taxon>
        <taxon>Spermatophyta</taxon>
        <taxon>Magnoliopsida</taxon>
        <taxon>eudicotyledons</taxon>
        <taxon>Gunneridae</taxon>
        <taxon>Pentapetalae</taxon>
        <taxon>asterids</taxon>
        <taxon>campanulids</taxon>
        <taxon>Aquifoliales</taxon>
        <taxon>Aquifoliaceae</taxon>
        <taxon>Ilex</taxon>
    </lineage>
</organism>
<protein>
    <submittedName>
        <fullName evidence="2">Uncharacterized protein</fullName>
    </submittedName>
</protein>
<dbReference type="AlphaFoldDB" id="A0ABC8U5B0"/>
<feature type="non-terminal residue" evidence="2">
    <location>
        <position position="1"/>
    </location>
</feature>
<reference evidence="2 3" key="1">
    <citation type="submission" date="2024-02" db="EMBL/GenBank/DDBJ databases">
        <authorList>
            <person name="Vignale AGUSTIN F."/>
            <person name="Sosa J E."/>
            <person name="Modenutti C."/>
        </authorList>
    </citation>
    <scope>NUCLEOTIDE SEQUENCE [LARGE SCALE GENOMIC DNA]</scope>
</reference>
<comment type="caution">
    <text evidence="2">The sequence shown here is derived from an EMBL/GenBank/DDBJ whole genome shotgun (WGS) entry which is preliminary data.</text>
</comment>
<feature type="transmembrane region" description="Helical" evidence="1">
    <location>
        <begin position="42"/>
        <end position="60"/>
    </location>
</feature>
<keyword evidence="1" id="KW-1133">Transmembrane helix</keyword>
<keyword evidence="1" id="KW-0812">Transmembrane</keyword>
<dbReference type="Proteomes" id="UP001642360">
    <property type="component" value="Unassembled WGS sequence"/>
</dbReference>
<keyword evidence="3" id="KW-1185">Reference proteome</keyword>
<accession>A0ABC8U5B0</accession>
<keyword evidence="1" id="KW-0472">Membrane</keyword>
<dbReference type="EMBL" id="CAUOFW020006614">
    <property type="protein sequence ID" value="CAK9175484.1"/>
    <property type="molecule type" value="Genomic_DNA"/>
</dbReference>
<proteinExistence type="predicted"/>
<evidence type="ECO:0000313" key="3">
    <source>
        <dbReference type="Proteomes" id="UP001642360"/>
    </source>
</evidence>
<evidence type="ECO:0000313" key="2">
    <source>
        <dbReference type="EMBL" id="CAK9175484.1"/>
    </source>
</evidence>